<evidence type="ECO:0000313" key="3">
    <source>
        <dbReference type="Proteomes" id="UP000314294"/>
    </source>
</evidence>
<dbReference type="Proteomes" id="UP000314294">
    <property type="component" value="Unassembled WGS sequence"/>
</dbReference>
<gene>
    <name evidence="2" type="ORF">EYF80_007497</name>
</gene>
<dbReference type="EMBL" id="SRLO01000040">
    <property type="protein sequence ID" value="TNN82376.1"/>
    <property type="molecule type" value="Genomic_DNA"/>
</dbReference>
<feature type="compositionally biased region" description="Acidic residues" evidence="1">
    <location>
        <begin position="11"/>
        <end position="24"/>
    </location>
</feature>
<sequence>MKPSIGKTLKEEDEDKDEDEEEEGGACRGPDIITHLQAHSRHTCRRFLFVASHFLLQKLQTICDVWTLPDCFFGLGLLEEDRISVTPADNTTIKVVKTKVQGCWLLRRKEGAVLMEDRHGDKSPGFGRIGLELVPAMELLGRDPDSCPLSSTPLSLTLTLTLSLALALALKHLQKPLDALVPGSQSLFLRINSHLHLLHGLPQQEQLLGLSLVLRLKQEEILI</sequence>
<proteinExistence type="predicted"/>
<comment type="caution">
    <text evidence="2">The sequence shown here is derived from an EMBL/GenBank/DDBJ whole genome shotgun (WGS) entry which is preliminary data.</text>
</comment>
<protein>
    <submittedName>
        <fullName evidence="2">Uncharacterized protein</fullName>
    </submittedName>
</protein>
<dbReference type="AlphaFoldDB" id="A0A4Z2IWX6"/>
<accession>A0A4Z2IWX6</accession>
<evidence type="ECO:0000313" key="2">
    <source>
        <dbReference type="EMBL" id="TNN82376.1"/>
    </source>
</evidence>
<evidence type="ECO:0000256" key="1">
    <source>
        <dbReference type="SAM" id="MobiDB-lite"/>
    </source>
</evidence>
<organism evidence="2 3">
    <name type="scientific">Liparis tanakae</name>
    <name type="common">Tanaka's snailfish</name>
    <dbReference type="NCBI Taxonomy" id="230148"/>
    <lineage>
        <taxon>Eukaryota</taxon>
        <taxon>Metazoa</taxon>
        <taxon>Chordata</taxon>
        <taxon>Craniata</taxon>
        <taxon>Vertebrata</taxon>
        <taxon>Euteleostomi</taxon>
        <taxon>Actinopterygii</taxon>
        <taxon>Neopterygii</taxon>
        <taxon>Teleostei</taxon>
        <taxon>Neoteleostei</taxon>
        <taxon>Acanthomorphata</taxon>
        <taxon>Eupercaria</taxon>
        <taxon>Perciformes</taxon>
        <taxon>Cottioidei</taxon>
        <taxon>Cottales</taxon>
        <taxon>Liparidae</taxon>
        <taxon>Liparis</taxon>
    </lineage>
</organism>
<name>A0A4Z2IWX6_9TELE</name>
<reference evidence="2 3" key="1">
    <citation type="submission" date="2019-03" db="EMBL/GenBank/DDBJ databases">
        <title>First draft genome of Liparis tanakae, snailfish: a comprehensive survey of snailfish specific genes.</title>
        <authorList>
            <person name="Kim W."/>
            <person name="Song I."/>
            <person name="Jeong J.-H."/>
            <person name="Kim D."/>
            <person name="Kim S."/>
            <person name="Ryu S."/>
            <person name="Song J.Y."/>
            <person name="Lee S.K."/>
        </authorList>
    </citation>
    <scope>NUCLEOTIDE SEQUENCE [LARGE SCALE GENOMIC DNA]</scope>
    <source>
        <tissue evidence="2">Muscle</tissue>
    </source>
</reference>
<keyword evidence="3" id="KW-1185">Reference proteome</keyword>
<feature type="region of interest" description="Disordered" evidence="1">
    <location>
        <begin position="1"/>
        <end position="28"/>
    </location>
</feature>